<dbReference type="Gene3D" id="3.30.50.10">
    <property type="entry name" value="Erythroid Transcription Factor GATA-1, subunit A"/>
    <property type="match status" value="1"/>
</dbReference>
<feature type="compositionally biased region" description="Polar residues" evidence="7">
    <location>
        <begin position="461"/>
        <end position="471"/>
    </location>
</feature>
<gene>
    <name evidence="9" type="ORF">DFH94DRAFT_688510</name>
</gene>
<dbReference type="PANTHER" id="PTHR47172">
    <property type="entry name" value="OS01G0976800 PROTEIN"/>
    <property type="match status" value="1"/>
</dbReference>
<feature type="region of interest" description="Disordered" evidence="7">
    <location>
        <begin position="393"/>
        <end position="556"/>
    </location>
</feature>
<comment type="caution">
    <text evidence="9">The sequence shown here is derived from an EMBL/GenBank/DDBJ whole genome shotgun (WGS) entry which is preliminary data.</text>
</comment>
<reference evidence="9" key="2">
    <citation type="journal article" date="2020" name="Nat. Commun.">
        <title>Large-scale genome sequencing of mycorrhizal fungi provides insights into the early evolution of symbiotic traits.</title>
        <authorList>
            <person name="Miyauchi S."/>
            <person name="Kiss E."/>
            <person name="Kuo A."/>
            <person name="Drula E."/>
            <person name="Kohler A."/>
            <person name="Sanchez-Garcia M."/>
            <person name="Morin E."/>
            <person name="Andreopoulos B."/>
            <person name="Barry K.W."/>
            <person name="Bonito G."/>
            <person name="Buee M."/>
            <person name="Carver A."/>
            <person name="Chen C."/>
            <person name="Cichocki N."/>
            <person name="Clum A."/>
            <person name="Culley D."/>
            <person name="Crous P.W."/>
            <person name="Fauchery L."/>
            <person name="Girlanda M."/>
            <person name="Hayes R.D."/>
            <person name="Keri Z."/>
            <person name="LaButti K."/>
            <person name="Lipzen A."/>
            <person name="Lombard V."/>
            <person name="Magnuson J."/>
            <person name="Maillard F."/>
            <person name="Murat C."/>
            <person name="Nolan M."/>
            <person name="Ohm R.A."/>
            <person name="Pangilinan J."/>
            <person name="Pereira M.F."/>
            <person name="Perotto S."/>
            <person name="Peter M."/>
            <person name="Pfister S."/>
            <person name="Riley R."/>
            <person name="Sitrit Y."/>
            <person name="Stielow J.B."/>
            <person name="Szollosi G."/>
            <person name="Zifcakova L."/>
            <person name="Stursova M."/>
            <person name="Spatafora J.W."/>
            <person name="Tedersoo L."/>
            <person name="Vaario L.M."/>
            <person name="Yamada A."/>
            <person name="Yan M."/>
            <person name="Wang P."/>
            <person name="Xu J."/>
            <person name="Bruns T."/>
            <person name="Baldrian P."/>
            <person name="Vilgalys R."/>
            <person name="Dunand C."/>
            <person name="Henrissat B."/>
            <person name="Grigoriev I.V."/>
            <person name="Hibbett D."/>
            <person name="Nagy L.G."/>
            <person name="Martin F.M."/>
        </authorList>
    </citation>
    <scope>NUCLEOTIDE SEQUENCE</scope>
    <source>
        <strain evidence="9">Prilba</strain>
    </source>
</reference>
<organism evidence="9 10">
    <name type="scientific">Russula ochroleuca</name>
    <dbReference type="NCBI Taxonomy" id="152965"/>
    <lineage>
        <taxon>Eukaryota</taxon>
        <taxon>Fungi</taxon>
        <taxon>Dikarya</taxon>
        <taxon>Basidiomycota</taxon>
        <taxon>Agaricomycotina</taxon>
        <taxon>Agaricomycetes</taxon>
        <taxon>Russulales</taxon>
        <taxon>Russulaceae</taxon>
        <taxon>Russula</taxon>
    </lineage>
</organism>
<keyword evidence="5" id="KW-0804">Transcription</keyword>
<dbReference type="SUPFAM" id="SSF57716">
    <property type="entry name" value="Glucocorticoid receptor-like (DNA-binding domain)"/>
    <property type="match status" value="1"/>
</dbReference>
<feature type="compositionally biased region" description="Low complexity" evidence="7">
    <location>
        <begin position="477"/>
        <end position="497"/>
    </location>
</feature>
<sequence length="775" mass="84365">MSYLANAHRPYDSPDPPTYTHHQLPPRNVLNISSFDSLNTQHSAQPPDHRLPKVGETRCYWTLLSADLNFVYLDPVLSYHLVDQADLLIGQPLLKFVHPDEQTSAKNDLGNVLKTKALHGSVTRYANPSWASTLDGPLYHPHHSCPSPILRMRYSRLSRVRRLLGHQGPAHFWPDADKIAVDSNYMALDLVINWAADDLVLCFLHAAVDLTPYDNDEHAKTGWTNWCGTTSMNEEQAQILYSRLVNNIPHNGNMSRVFQVLMNHPDRALLMSWPPEQDEAPLARDFAKLSADVQIHGDAPGARDAKTTCTRRYKASSTIQTSDGFRDVESVYIPHGSIIFACHSVSSDSRSASESTASLQQAEYDASYMTQGPQYYPQTTSYSLPPMSAYSSYLSPQNAQTTASQGNTQYHSWSPAAIDPSPPPLSYGHWSSTAAQTGSPAYHSNSQQPRQPSYGIHHSSPWGSSTFTDTDSPLPPSYRSLSPGYSYSPPESNQSSSGTVETVPPPRGSRRSTPPGSVRDHSAGSGRASGNPPAGISRCSSCKVTTSPEWRKGPSGKKDLCNACGLRYARSRAKKEGITTQRRRKDKVMALAKHESPSGASAPPIPVPYSNLRRGSYDDTLLSSSAGSASGSEAYSQQQSLHGPSNFDNLTPSPSPPAGSVPFAHYSPQSQGTRQADSRGHYAVQPGSLYPSPLSHPPLQSSQGLNHAPSSLPPLPLVLNRASPILSSASSDSALSSTVPASFERERHRDPVSLPQVSLSESRRAPTNKTTFVTQ</sequence>
<feature type="compositionally biased region" description="Polar residues" evidence="7">
    <location>
        <begin position="641"/>
        <end position="652"/>
    </location>
</feature>
<evidence type="ECO:0000256" key="3">
    <source>
        <dbReference type="ARBA" id="ARBA00022833"/>
    </source>
</evidence>
<feature type="compositionally biased region" description="Polar residues" evidence="7">
    <location>
        <begin position="538"/>
        <end position="548"/>
    </location>
</feature>
<feature type="compositionally biased region" description="Polar residues" evidence="7">
    <location>
        <begin position="755"/>
        <end position="775"/>
    </location>
</feature>
<evidence type="ECO:0000256" key="6">
    <source>
        <dbReference type="PROSITE-ProRule" id="PRU00094"/>
    </source>
</evidence>
<evidence type="ECO:0000313" key="9">
    <source>
        <dbReference type="EMBL" id="KAF8486156.1"/>
    </source>
</evidence>
<evidence type="ECO:0000259" key="8">
    <source>
        <dbReference type="PROSITE" id="PS50114"/>
    </source>
</evidence>
<feature type="region of interest" description="Disordered" evidence="7">
    <location>
        <begin position="574"/>
        <end position="708"/>
    </location>
</feature>
<feature type="compositionally biased region" description="Polar residues" evidence="7">
    <location>
        <begin position="393"/>
        <end position="412"/>
    </location>
</feature>
<evidence type="ECO:0000256" key="4">
    <source>
        <dbReference type="ARBA" id="ARBA00023015"/>
    </source>
</evidence>
<keyword evidence="1" id="KW-0479">Metal-binding</keyword>
<keyword evidence="3" id="KW-0862">Zinc</keyword>
<dbReference type="PROSITE" id="PS00344">
    <property type="entry name" value="GATA_ZN_FINGER_1"/>
    <property type="match status" value="1"/>
</dbReference>
<feature type="compositionally biased region" description="Low complexity" evidence="7">
    <location>
        <begin position="686"/>
        <end position="705"/>
    </location>
</feature>
<dbReference type="PROSITE" id="PS50114">
    <property type="entry name" value="GATA_ZN_FINGER_2"/>
    <property type="match status" value="1"/>
</dbReference>
<dbReference type="EMBL" id="WHVB01000002">
    <property type="protein sequence ID" value="KAF8486156.1"/>
    <property type="molecule type" value="Genomic_DNA"/>
</dbReference>
<feature type="compositionally biased region" description="Low complexity" evidence="7">
    <location>
        <begin position="623"/>
        <end position="640"/>
    </location>
</feature>
<dbReference type="AlphaFoldDB" id="A0A9P5N4A1"/>
<evidence type="ECO:0000256" key="7">
    <source>
        <dbReference type="SAM" id="MobiDB-lite"/>
    </source>
</evidence>
<dbReference type="SMART" id="SM00401">
    <property type="entry name" value="ZnF_GATA"/>
    <property type="match status" value="1"/>
</dbReference>
<dbReference type="GO" id="GO:0043565">
    <property type="term" value="F:sequence-specific DNA binding"/>
    <property type="evidence" value="ECO:0007669"/>
    <property type="project" value="InterPro"/>
</dbReference>
<keyword evidence="2 6" id="KW-0863">Zinc-finger</keyword>
<dbReference type="OrthoDB" id="2162994at2759"/>
<dbReference type="CDD" id="cd00202">
    <property type="entry name" value="ZnF_GATA"/>
    <property type="match status" value="1"/>
</dbReference>
<evidence type="ECO:0000256" key="1">
    <source>
        <dbReference type="ARBA" id="ARBA00022723"/>
    </source>
</evidence>
<name>A0A9P5N4A1_9AGAM</name>
<dbReference type="PANTHER" id="PTHR47172:SF24">
    <property type="entry name" value="GATA ZINC FINGER DOMAIN-CONTAINING PROTEIN 14-RELATED"/>
    <property type="match status" value="1"/>
</dbReference>
<feature type="region of interest" description="Disordered" evidence="7">
    <location>
        <begin position="1"/>
        <end position="24"/>
    </location>
</feature>
<feature type="compositionally biased region" description="Polar residues" evidence="7">
    <location>
        <begin position="429"/>
        <end position="451"/>
    </location>
</feature>
<dbReference type="InterPro" id="IPR013088">
    <property type="entry name" value="Znf_NHR/GATA"/>
</dbReference>
<evidence type="ECO:0000256" key="2">
    <source>
        <dbReference type="ARBA" id="ARBA00022771"/>
    </source>
</evidence>
<dbReference type="Proteomes" id="UP000759537">
    <property type="component" value="Unassembled WGS sequence"/>
</dbReference>
<accession>A0A9P5N4A1</accession>
<feature type="region of interest" description="Disordered" evidence="7">
    <location>
        <begin position="727"/>
        <end position="775"/>
    </location>
</feature>
<proteinExistence type="predicted"/>
<dbReference type="GO" id="GO:0008270">
    <property type="term" value="F:zinc ion binding"/>
    <property type="evidence" value="ECO:0007669"/>
    <property type="project" value="UniProtKB-KW"/>
</dbReference>
<evidence type="ECO:0000256" key="5">
    <source>
        <dbReference type="ARBA" id="ARBA00023163"/>
    </source>
</evidence>
<keyword evidence="10" id="KW-1185">Reference proteome</keyword>
<reference evidence="9" key="1">
    <citation type="submission" date="2019-10" db="EMBL/GenBank/DDBJ databases">
        <authorList>
            <consortium name="DOE Joint Genome Institute"/>
            <person name="Kuo A."/>
            <person name="Miyauchi S."/>
            <person name="Kiss E."/>
            <person name="Drula E."/>
            <person name="Kohler A."/>
            <person name="Sanchez-Garcia M."/>
            <person name="Andreopoulos B."/>
            <person name="Barry K.W."/>
            <person name="Bonito G."/>
            <person name="Buee M."/>
            <person name="Carver A."/>
            <person name="Chen C."/>
            <person name="Cichocki N."/>
            <person name="Clum A."/>
            <person name="Culley D."/>
            <person name="Crous P.W."/>
            <person name="Fauchery L."/>
            <person name="Girlanda M."/>
            <person name="Hayes R."/>
            <person name="Keri Z."/>
            <person name="LaButti K."/>
            <person name="Lipzen A."/>
            <person name="Lombard V."/>
            <person name="Magnuson J."/>
            <person name="Maillard F."/>
            <person name="Morin E."/>
            <person name="Murat C."/>
            <person name="Nolan M."/>
            <person name="Ohm R."/>
            <person name="Pangilinan J."/>
            <person name="Pereira M."/>
            <person name="Perotto S."/>
            <person name="Peter M."/>
            <person name="Riley R."/>
            <person name="Sitrit Y."/>
            <person name="Stielow B."/>
            <person name="Szollosi G."/>
            <person name="Zifcakova L."/>
            <person name="Stursova M."/>
            <person name="Spatafora J.W."/>
            <person name="Tedersoo L."/>
            <person name="Vaario L.-M."/>
            <person name="Yamada A."/>
            <person name="Yan M."/>
            <person name="Wang P."/>
            <person name="Xu J."/>
            <person name="Bruns T."/>
            <person name="Baldrian P."/>
            <person name="Vilgalys R."/>
            <person name="Henrissat B."/>
            <person name="Grigoriev I.V."/>
            <person name="Hibbett D."/>
            <person name="Nagy L.G."/>
            <person name="Martin F.M."/>
        </authorList>
    </citation>
    <scope>NUCLEOTIDE SEQUENCE</scope>
    <source>
        <strain evidence="9">Prilba</strain>
    </source>
</reference>
<dbReference type="Pfam" id="PF00320">
    <property type="entry name" value="GATA"/>
    <property type="match status" value="1"/>
</dbReference>
<protein>
    <recommendedName>
        <fullName evidence="8">GATA-type domain-containing protein</fullName>
    </recommendedName>
</protein>
<dbReference type="InterPro" id="IPR000679">
    <property type="entry name" value="Znf_GATA"/>
</dbReference>
<dbReference type="GO" id="GO:0006355">
    <property type="term" value="P:regulation of DNA-templated transcription"/>
    <property type="evidence" value="ECO:0007669"/>
    <property type="project" value="InterPro"/>
</dbReference>
<keyword evidence="4" id="KW-0805">Transcription regulation</keyword>
<feature type="domain" description="GATA-type" evidence="8">
    <location>
        <begin position="538"/>
        <end position="568"/>
    </location>
</feature>
<evidence type="ECO:0000313" key="10">
    <source>
        <dbReference type="Proteomes" id="UP000759537"/>
    </source>
</evidence>
<feature type="compositionally biased region" description="Low complexity" evidence="7">
    <location>
        <begin position="727"/>
        <end position="742"/>
    </location>
</feature>